<dbReference type="Proteomes" id="UP000886595">
    <property type="component" value="Unassembled WGS sequence"/>
</dbReference>
<evidence type="ECO:0000313" key="3">
    <source>
        <dbReference type="Proteomes" id="UP000886595"/>
    </source>
</evidence>
<comment type="caution">
    <text evidence="2">The sequence shown here is derived from an EMBL/GenBank/DDBJ whole genome shotgun (WGS) entry which is preliminary data.</text>
</comment>
<gene>
    <name evidence="2" type="ORF">Bca52824_022589</name>
</gene>
<protein>
    <submittedName>
        <fullName evidence="2">Uncharacterized protein</fullName>
    </submittedName>
</protein>
<sequence>MSYESKGFWVLKNNENPSEEEDSVYVDHHPPRDDAKRPHPWFVDSSRSDTFPNKKQAVAQDHPGKSNVVGLPLWETSAVFQSVSNQFMDRLLGTEMPRPLLFGDRDNRTEPKSYMEDRSVELSISNGVEVGFGGDGSRKLQVSRVKETMSAHGGLLDGRKMESSSSIRACGGRENESSSSFVNFAMEGGHHPYGNEEDTHGITFGELNGVDSTTSSVVGNYQSYVQDPDMVYGQETVQTSSEVVSEQQQVAKQSLEPLPKSKAEGKTSVEEGSFHKLSFKRQKLDINRYARWRSCEVRCSRVRSLEESSKDQAISVGVKLAIIQRNTPETMLFDVVQTVFGSPINQKAFRIWKGLNLLLPHNHSKQQLGNFSVSMAKKSVAFKLSLS</sequence>
<evidence type="ECO:0000313" key="2">
    <source>
        <dbReference type="EMBL" id="KAG2311032.1"/>
    </source>
</evidence>
<reference evidence="2 3" key="1">
    <citation type="submission" date="2020-02" db="EMBL/GenBank/DDBJ databases">
        <authorList>
            <person name="Ma Q."/>
            <person name="Huang Y."/>
            <person name="Song X."/>
            <person name="Pei D."/>
        </authorList>
    </citation>
    <scope>NUCLEOTIDE SEQUENCE [LARGE SCALE GENOMIC DNA]</scope>
    <source>
        <strain evidence="2">Sxm20200214</strain>
        <tissue evidence="2">Leaf</tissue>
    </source>
</reference>
<organism evidence="2 3">
    <name type="scientific">Brassica carinata</name>
    <name type="common">Ethiopian mustard</name>
    <name type="synonym">Abyssinian cabbage</name>
    <dbReference type="NCBI Taxonomy" id="52824"/>
    <lineage>
        <taxon>Eukaryota</taxon>
        <taxon>Viridiplantae</taxon>
        <taxon>Streptophyta</taxon>
        <taxon>Embryophyta</taxon>
        <taxon>Tracheophyta</taxon>
        <taxon>Spermatophyta</taxon>
        <taxon>Magnoliopsida</taxon>
        <taxon>eudicotyledons</taxon>
        <taxon>Gunneridae</taxon>
        <taxon>Pentapetalae</taxon>
        <taxon>rosids</taxon>
        <taxon>malvids</taxon>
        <taxon>Brassicales</taxon>
        <taxon>Brassicaceae</taxon>
        <taxon>Brassiceae</taxon>
        <taxon>Brassica</taxon>
    </lineage>
</organism>
<dbReference type="EMBL" id="JAAMPC010000005">
    <property type="protein sequence ID" value="KAG2311032.1"/>
    <property type="molecule type" value="Genomic_DNA"/>
</dbReference>
<accession>A0A8X8ATC6</accession>
<proteinExistence type="predicted"/>
<dbReference type="OrthoDB" id="1714123at2759"/>
<dbReference type="AlphaFoldDB" id="A0A8X8ATC6"/>
<feature type="region of interest" description="Disordered" evidence="1">
    <location>
        <begin position="13"/>
        <end position="64"/>
    </location>
</feature>
<keyword evidence="3" id="KW-1185">Reference proteome</keyword>
<feature type="compositionally biased region" description="Basic and acidic residues" evidence="1">
    <location>
        <begin position="25"/>
        <end position="37"/>
    </location>
</feature>
<name>A0A8X8ATC6_BRACI</name>
<evidence type="ECO:0000256" key="1">
    <source>
        <dbReference type="SAM" id="MobiDB-lite"/>
    </source>
</evidence>